<dbReference type="EMBL" id="CAJVPV010044035">
    <property type="protein sequence ID" value="CAG8766785.1"/>
    <property type="molecule type" value="Genomic_DNA"/>
</dbReference>
<keyword evidence="5" id="KW-1185">Reference proteome</keyword>
<evidence type="ECO:0000256" key="2">
    <source>
        <dbReference type="SAM" id="MobiDB-lite"/>
    </source>
</evidence>
<dbReference type="AlphaFoldDB" id="A0A9N9NWE6"/>
<dbReference type="Proteomes" id="UP000789342">
    <property type="component" value="Unassembled WGS sequence"/>
</dbReference>
<dbReference type="PANTHER" id="PTHR15735:SF21">
    <property type="entry name" value="PROTEIN NERVOUS WRECK"/>
    <property type="match status" value="1"/>
</dbReference>
<feature type="domain" description="F-BAR" evidence="3">
    <location>
        <begin position="1"/>
        <end position="192"/>
    </location>
</feature>
<gene>
    <name evidence="4" type="ORF">AMORRO_LOCUS16332</name>
</gene>
<dbReference type="OrthoDB" id="8783038at2759"/>
<feature type="non-terminal residue" evidence="4">
    <location>
        <position position="192"/>
    </location>
</feature>
<comment type="caution">
    <text evidence="4">The sequence shown here is derived from an EMBL/GenBank/DDBJ whole genome shotgun (WGS) entry which is preliminary data.</text>
</comment>
<evidence type="ECO:0000256" key="1">
    <source>
        <dbReference type="PROSITE-ProRule" id="PRU01077"/>
    </source>
</evidence>
<evidence type="ECO:0000259" key="3">
    <source>
        <dbReference type="PROSITE" id="PS51741"/>
    </source>
</evidence>
<evidence type="ECO:0000313" key="4">
    <source>
        <dbReference type="EMBL" id="CAG8766785.1"/>
    </source>
</evidence>
<accession>A0A9N9NWE6</accession>
<dbReference type="SUPFAM" id="SSF103657">
    <property type="entry name" value="BAR/IMD domain-like"/>
    <property type="match status" value="1"/>
</dbReference>
<protein>
    <submittedName>
        <fullName evidence="4">16272_t:CDS:1</fullName>
    </submittedName>
</protein>
<reference evidence="4" key="1">
    <citation type="submission" date="2021-06" db="EMBL/GenBank/DDBJ databases">
        <authorList>
            <person name="Kallberg Y."/>
            <person name="Tangrot J."/>
            <person name="Rosling A."/>
        </authorList>
    </citation>
    <scope>NUCLEOTIDE SEQUENCE</scope>
    <source>
        <strain evidence="4">CL551</strain>
    </source>
</reference>
<dbReference type="PROSITE" id="PS51741">
    <property type="entry name" value="F_BAR"/>
    <property type="match status" value="1"/>
</dbReference>
<sequence length="192" mass="22072">RDKKEVSMSVGEIANTLSEKEFYSAKSEPSTFVKAWTALLVETENLAKERNKFSESILTGVAEQVKTVASKKEEIRKKHMLFYQQLTSDKEKIYSEMQKAKSRYDESCVEAQSSHQKQERAPDEKLLDKLRKQASDSNIEMNNNKQLQELSESKTIALRNIWSGYVDLELSSLDESRSHLELALKFIEDIDA</sequence>
<keyword evidence="1" id="KW-0175">Coiled coil</keyword>
<dbReference type="Gene3D" id="1.20.1270.60">
    <property type="entry name" value="Arfaptin homology (AH) domain/BAR domain"/>
    <property type="match status" value="1"/>
</dbReference>
<feature type="non-terminal residue" evidence="4">
    <location>
        <position position="1"/>
    </location>
</feature>
<organism evidence="4 5">
    <name type="scientific">Acaulospora morrowiae</name>
    <dbReference type="NCBI Taxonomy" id="94023"/>
    <lineage>
        <taxon>Eukaryota</taxon>
        <taxon>Fungi</taxon>
        <taxon>Fungi incertae sedis</taxon>
        <taxon>Mucoromycota</taxon>
        <taxon>Glomeromycotina</taxon>
        <taxon>Glomeromycetes</taxon>
        <taxon>Diversisporales</taxon>
        <taxon>Acaulosporaceae</taxon>
        <taxon>Acaulospora</taxon>
    </lineage>
</organism>
<dbReference type="InterPro" id="IPR031160">
    <property type="entry name" value="F_BAR_dom"/>
</dbReference>
<feature type="region of interest" description="Disordered" evidence="2">
    <location>
        <begin position="105"/>
        <end position="125"/>
    </location>
</feature>
<name>A0A9N9NWE6_9GLOM</name>
<dbReference type="GO" id="GO:0030833">
    <property type="term" value="P:regulation of actin filament polymerization"/>
    <property type="evidence" value="ECO:0007669"/>
    <property type="project" value="TreeGrafter"/>
</dbReference>
<dbReference type="InterPro" id="IPR027267">
    <property type="entry name" value="AH/BAR_dom_sf"/>
</dbReference>
<feature type="compositionally biased region" description="Basic and acidic residues" evidence="2">
    <location>
        <begin position="116"/>
        <end position="125"/>
    </location>
</feature>
<proteinExistence type="predicted"/>
<dbReference type="PANTHER" id="PTHR15735">
    <property type="entry name" value="FCH AND DOUBLE SH3 DOMAINS PROTEIN"/>
    <property type="match status" value="1"/>
</dbReference>
<evidence type="ECO:0000313" key="5">
    <source>
        <dbReference type="Proteomes" id="UP000789342"/>
    </source>
</evidence>